<keyword evidence="2" id="KW-0812">Transmembrane</keyword>
<dbReference type="PANTHER" id="PTHR34391:SF2">
    <property type="entry name" value="TRP C-TERMINAL DOMAIN-CONTAINING PROTEIN"/>
    <property type="match status" value="1"/>
</dbReference>
<comment type="caution">
    <text evidence="3">The sequence shown here is derived from an EMBL/GenBank/DDBJ whole genome shotgun (WGS) entry which is preliminary data.</text>
</comment>
<evidence type="ECO:0000256" key="1">
    <source>
        <dbReference type="SAM" id="MobiDB-lite"/>
    </source>
</evidence>
<dbReference type="EMBL" id="PUHQ01000040">
    <property type="protein sequence ID" value="KAG0660822.1"/>
    <property type="molecule type" value="Genomic_DNA"/>
</dbReference>
<dbReference type="AlphaFoldDB" id="A0A9P6W019"/>
<dbReference type="InterPro" id="IPR040410">
    <property type="entry name" value="UPF0658_Golgi"/>
</dbReference>
<protein>
    <submittedName>
        <fullName evidence="3">Uncharacterized protein</fullName>
    </submittedName>
</protein>
<organism evidence="3 4">
    <name type="scientific">Rhodotorula mucilaginosa</name>
    <name type="common">Yeast</name>
    <name type="synonym">Rhodotorula rubra</name>
    <dbReference type="NCBI Taxonomy" id="5537"/>
    <lineage>
        <taxon>Eukaryota</taxon>
        <taxon>Fungi</taxon>
        <taxon>Dikarya</taxon>
        <taxon>Basidiomycota</taxon>
        <taxon>Pucciniomycotina</taxon>
        <taxon>Microbotryomycetes</taxon>
        <taxon>Sporidiobolales</taxon>
        <taxon>Sporidiobolaceae</taxon>
        <taxon>Rhodotorula</taxon>
    </lineage>
</organism>
<name>A0A9P6W019_RHOMI</name>
<feature type="transmembrane region" description="Helical" evidence="2">
    <location>
        <begin position="125"/>
        <end position="146"/>
    </location>
</feature>
<dbReference type="OrthoDB" id="2448307at2759"/>
<dbReference type="PANTHER" id="PTHR34391">
    <property type="entry name" value="UPF0658 GOLGI APPARATUS MEMBRANE PROTEIN C1952.10C-RELATED"/>
    <property type="match status" value="1"/>
</dbReference>
<feature type="transmembrane region" description="Helical" evidence="2">
    <location>
        <begin position="198"/>
        <end position="222"/>
    </location>
</feature>
<evidence type="ECO:0000256" key="2">
    <source>
        <dbReference type="SAM" id="Phobius"/>
    </source>
</evidence>
<feature type="transmembrane region" description="Helical" evidence="2">
    <location>
        <begin position="242"/>
        <end position="261"/>
    </location>
</feature>
<feature type="region of interest" description="Disordered" evidence="1">
    <location>
        <begin position="1"/>
        <end position="37"/>
    </location>
</feature>
<accession>A0A9P6W019</accession>
<evidence type="ECO:0000313" key="3">
    <source>
        <dbReference type="EMBL" id="KAG0660822.1"/>
    </source>
</evidence>
<evidence type="ECO:0000313" key="4">
    <source>
        <dbReference type="Proteomes" id="UP000777482"/>
    </source>
</evidence>
<dbReference type="GO" id="GO:0005794">
    <property type="term" value="C:Golgi apparatus"/>
    <property type="evidence" value="ECO:0007669"/>
    <property type="project" value="TreeGrafter"/>
</dbReference>
<feature type="compositionally biased region" description="Low complexity" evidence="1">
    <location>
        <begin position="18"/>
        <end position="37"/>
    </location>
</feature>
<gene>
    <name evidence="3" type="ORF">C6P46_004377</name>
</gene>
<reference evidence="3 4" key="1">
    <citation type="submission" date="2020-11" db="EMBL/GenBank/DDBJ databases">
        <title>Kefir isolates.</title>
        <authorList>
            <person name="Marcisauskas S."/>
            <person name="Kim Y."/>
            <person name="Blasche S."/>
        </authorList>
    </citation>
    <scope>NUCLEOTIDE SEQUENCE [LARGE SCALE GENOMIC DNA]</scope>
    <source>
        <strain evidence="3 4">KR</strain>
    </source>
</reference>
<keyword evidence="2" id="KW-1133">Transmembrane helix</keyword>
<keyword evidence="2" id="KW-0472">Membrane</keyword>
<sequence length="264" mass="28377">MDRDGRYSSYPPRPLASPPSTATSPFATPPITATFSPLPHDHLQYGYLDPRYATYSANSSPQLSQDGHTPPYAPPAWGEAVHAPIAAAAPPLAKPSDRKQRLSKRTGARIDWRSLTETYRTRNQLAFFAIIGVEAVAVLTMIALVYGTIRLNTGDISTTDFIANDPKLETVATCPSLAASLRTTHIGITLDACRAKNIMTLSVLCCFQFLMLVYSSVLPGQLSRALDGTNADTDHVHNLTHAYAIVIVAVVAVASVAMTGIRLG</sequence>
<dbReference type="Proteomes" id="UP000777482">
    <property type="component" value="Unassembled WGS sequence"/>
</dbReference>
<proteinExistence type="predicted"/>
<keyword evidence="4" id="KW-1185">Reference proteome</keyword>